<dbReference type="Proteomes" id="UP000223363">
    <property type="component" value="Segment"/>
</dbReference>
<accession>A0A289ZVK4</accession>
<keyword evidence="1" id="KW-0472">Membrane</keyword>
<evidence type="ECO:0000313" key="2">
    <source>
        <dbReference type="EMBL" id="ATA65390.1"/>
    </source>
</evidence>
<feature type="transmembrane region" description="Helical" evidence="1">
    <location>
        <begin position="100"/>
        <end position="126"/>
    </location>
</feature>
<dbReference type="EMBL" id="MF285618">
    <property type="protein sequence ID" value="ATA65390.1"/>
    <property type="molecule type" value="Genomic_DNA"/>
</dbReference>
<name>A0A289ZVK4_9CAUD</name>
<sequence>MKLGELLDSSYGSIGIGYLVTTDGKALDKLLGKALNLTDYHGPMTADALKRKLDTVDETIRNQIRDIEISDTKINNAGGVKKEIRDLTEPSPGERMARNWMGVLMCLVMAGCNIAITAATVIVSIARKEFPSTMLVATVIIPTMCIAWYYMGIINKERRDILSAVFGDNLKNGTIGEIVSVVRNRNKTDQS</sequence>
<feature type="transmembrane region" description="Helical" evidence="1">
    <location>
        <begin position="132"/>
        <end position="151"/>
    </location>
</feature>
<keyword evidence="1" id="KW-1133">Transmembrane helix</keyword>
<keyword evidence="3" id="KW-1185">Reference proteome</keyword>
<evidence type="ECO:0000256" key="1">
    <source>
        <dbReference type="SAM" id="Phobius"/>
    </source>
</evidence>
<evidence type="ECO:0000313" key="3">
    <source>
        <dbReference type="Proteomes" id="UP000223363"/>
    </source>
</evidence>
<proteinExistence type="predicted"/>
<gene>
    <name evidence="2" type="ORF">2050HW_00055</name>
</gene>
<protein>
    <submittedName>
        <fullName evidence="2">Uncharacterized protein</fullName>
    </submittedName>
</protein>
<organism evidence="2 3">
    <name type="scientific">Serratia phage vB_SmaM_ 2050HW</name>
    <dbReference type="NCBI Taxonomy" id="2024252"/>
    <lineage>
        <taxon>Viruses</taxon>
        <taxon>Duplodnaviria</taxon>
        <taxon>Heunggongvirae</taxon>
        <taxon>Uroviricota</taxon>
        <taxon>Caudoviricetes</taxon>
        <taxon>Chimalliviridae</taxon>
        <taxon>Moabitevirus</taxon>
        <taxon>Moabitevirus mv2050HW</taxon>
    </lineage>
</organism>
<reference evidence="3" key="1">
    <citation type="submission" date="2017-06" db="EMBL/GenBank/DDBJ databases">
        <authorList>
            <person name="Zhao X."/>
        </authorList>
    </citation>
    <scope>NUCLEOTIDE SEQUENCE [LARGE SCALE GENOMIC DNA]</scope>
</reference>
<keyword evidence="1" id="KW-0812">Transmembrane</keyword>